<evidence type="ECO:0000256" key="4">
    <source>
        <dbReference type="ARBA" id="ARBA00022692"/>
    </source>
</evidence>
<dbReference type="RefSeq" id="WP_182531007.1">
    <property type="nucleotide sequence ID" value="NZ_JACGXL010000003.1"/>
</dbReference>
<evidence type="ECO:0000256" key="1">
    <source>
        <dbReference type="ARBA" id="ARBA00004651"/>
    </source>
</evidence>
<feature type="domain" description="ABC3 transporter permease C-terminal" evidence="8">
    <location>
        <begin position="259"/>
        <end position="371"/>
    </location>
</feature>
<feature type="transmembrane region" description="Helical" evidence="7">
    <location>
        <begin position="246"/>
        <end position="271"/>
    </location>
</feature>
<keyword evidence="3" id="KW-1003">Cell membrane</keyword>
<protein>
    <submittedName>
        <fullName evidence="10">Putative ABC transport system permease protein</fullName>
    </submittedName>
</protein>
<dbReference type="Proteomes" id="UP000550401">
    <property type="component" value="Unassembled WGS sequence"/>
</dbReference>
<evidence type="ECO:0000313" key="11">
    <source>
        <dbReference type="Proteomes" id="UP000550401"/>
    </source>
</evidence>
<keyword evidence="4 7" id="KW-0812">Transmembrane</keyword>
<dbReference type="Pfam" id="PF12704">
    <property type="entry name" value="MacB_PCD"/>
    <property type="match status" value="1"/>
</dbReference>
<feature type="transmembrane region" description="Helical" evidence="7">
    <location>
        <begin position="20"/>
        <end position="41"/>
    </location>
</feature>
<dbReference type="InterPro" id="IPR025857">
    <property type="entry name" value="MacB_PCD"/>
</dbReference>
<accession>A0A839F235</accession>
<dbReference type="EMBL" id="JACGXL010000003">
    <property type="protein sequence ID" value="MBA8887929.1"/>
    <property type="molecule type" value="Genomic_DNA"/>
</dbReference>
<evidence type="ECO:0000256" key="3">
    <source>
        <dbReference type="ARBA" id="ARBA00022475"/>
    </source>
</evidence>
<dbReference type="Pfam" id="PF02687">
    <property type="entry name" value="FtsX"/>
    <property type="match status" value="1"/>
</dbReference>
<keyword evidence="6 7" id="KW-0472">Membrane</keyword>
<evidence type="ECO:0000256" key="2">
    <source>
        <dbReference type="ARBA" id="ARBA00022448"/>
    </source>
</evidence>
<feature type="transmembrane region" description="Helical" evidence="7">
    <location>
        <begin position="341"/>
        <end position="366"/>
    </location>
</feature>
<name>A0A839F235_9GAMM</name>
<dbReference type="GO" id="GO:0005886">
    <property type="term" value="C:plasma membrane"/>
    <property type="evidence" value="ECO:0007669"/>
    <property type="project" value="UniProtKB-SubCell"/>
</dbReference>
<evidence type="ECO:0000256" key="7">
    <source>
        <dbReference type="SAM" id="Phobius"/>
    </source>
</evidence>
<evidence type="ECO:0000259" key="8">
    <source>
        <dbReference type="Pfam" id="PF02687"/>
    </source>
</evidence>
<dbReference type="InterPro" id="IPR003838">
    <property type="entry name" value="ABC3_permease_C"/>
</dbReference>
<comment type="caution">
    <text evidence="10">The sequence shown here is derived from an EMBL/GenBank/DDBJ whole genome shotgun (WGS) entry which is preliminary data.</text>
</comment>
<dbReference type="InterPro" id="IPR051125">
    <property type="entry name" value="ABC-4/HrtB_transporter"/>
</dbReference>
<sequence>MVPLARKTLVHEWRRFLPSALAVAFSGLLLLVQAALVFGIFNSSAVYIRKSGGELWLGYPGTQSIELGRPIPQQAEIAALMDPAVGRVEPFNWIDGDWRGPADKGGVSVFVSGIDTRADALMFADALTPAQRALLDEPDGVIVDRADLAKLGLSVGGQAVINGHRVRIVGVGSGLRALGGVNIVTSLATSRRLDNGDSGGRVAYYVVKLHDGADAAAARKRLQPQGQARTFEVWTRDAFARRAVTYWMFETGAGLGVVLLAIVVFVVGALITSQTLMGAVAGSIREYATLHALGVGFAQLRHVVLKQAAWVGAFGLVVGGVATALVVLLAHRRDVPVQLDLVTIAVCATLVMGIALLSGLAAVRALRHADPALLLR</sequence>
<keyword evidence="5 7" id="KW-1133">Transmembrane helix</keyword>
<comment type="subcellular location">
    <subcellularLocation>
        <location evidence="1">Cell membrane</location>
        <topology evidence="1">Multi-pass membrane protein</topology>
    </subcellularLocation>
</comment>
<keyword evidence="11" id="KW-1185">Reference proteome</keyword>
<dbReference type="PIRSF" id="PIRSF031773">
    <property type="entry name" value="DevC"/>
    <property type="match status" value="1"/>
</dbReference>
<reference evidence="10 11" key="1">
    <citation type="submission" date="2020-07" db="EMBL/GenBank/DDBJ databases">
        <title>Genomic Encyclopedia of Type Strains, Phase IV (KMG-V): Genome sequencing to study the core and pangenomes of soil and plant-associated prokaryotes.</title>
        <authorList>
            <person name="Whitman W."/>
        </authorList>
    </citation>
    <scope>NUCLEOTIDE SEQUENCE [LARGE SCALE GENOMIC DNA]</scope>
    <source>
        <strain evidence="10 11">RH2WT43</strain>
    </source>
</reference>
<dbReference type="InterPro" id="IPR005891">
    <property type="entry name" value="DevC"/>
</dbReference>
<keyword evidence="2" id="KW-0813">Transport</keyword>
<dbReference type="AlphaFoldDB" id="A0A839F235"/>
<feature type="domain" description="MacB-like periplasmic core" evidence="9">
    <location>
        <begin position="21"/>
        <end position="223"/>
    </location>
</feature>
<evidence type="ECO:0000259" key="9">
    <source>
        <dbReference type="Pfam" id="PF12704"/>
    </source>
</evidence>
<gene>
    <name evidence="10" type="ORF">FHW12_002153</name>
</gene>
<evidence type="ECO:0000313" key="10">
    <source>
        <dbReference type="EMBL" id="MBA8887929.1"/>
    </source>
</evidence>
<dbReference type="PANTHER" id="PTHR43738:SF1">
    <property type="entry name" value="HEMIN TRANSPORT SYSTEM PERMEASE PROTEIN HRTB-RELATED"/>
    <property type="match status" value="1"/>
</dbReference>
<proteinExistence type="predicted"/>
<evidence type="ECO:0000256" key="5">
    <source>
        <dbReference type="ARBA" id="ARBA00022989"/>
    </source>
</evidence>
<organism evidence="10 11">
    <name type="scientific">Dokdonella fugitiva</name>
    <dbReference type="NCBI Taxonomy" id="328517"/>
    <lineage>
        <taxon>Bacteria</taxon>
        <taxon>Pseudomonadati</taxon>
        <taxon>Pseudomonadota</taxon>
        <taxon>Gammaproteobacteria</taxon>
        <taxon>Lysobacterales</taxon>
        <taxon>Rhodanobacteraceae</taxon>
        <taxon>Dokdonella</taxon>
    </lineage>
</organism>
<dbReference type="PANTHER" id="PTHR43738">
    <property type="entry name" value="ABC TRANSPORTER, MEMBRANE PROTEIN"/>
    <property type="match status" value="1"/>
</dbReference>
<evidence type="ECO:0000256" key="6">
    <source>
        <dbReference type="ARBA" id="ARBA00023136"/>
    </source>
</evidence>
<feature type="transmembrane region" description="Helical" evidence="7">
    <location>
        <begin position="308"/>
        <end position="329"/>
    </location>
</feature>